<evidence type="ECO:0000256" key="1">
    <source>
        <dbReference type="ARBA" id="ARBA00009670"/>
    </source>
</evidence>
<dbReference type="GO" id="GO:0004672">
    <property type="term" value="F:protein kinase activity"/>
    <property type="evidence" value="ECO:0007669"/>
    <property type="project" value="InterPro"/>
</dbReference>
<dbReference type="Pfam" id="PF03109">
    <property type="entry name" value="ABC1"/>
    <property type="match status" value="2"/>
</dbReference>
<keyword evidence="5" id="KW-1185">Reference proteome</keyword>
<dbReference type="CDD" id="cd13971">
    <property type="entry name" value="ADCK2-like"/>
    <property type="match status" value="1"/>
</dbReference>
<keyword evidence="2" id="KW-0812">Transmembrane</keyword>
<reference evidence="4 5" key="1">
    <citation type="journal article" date="2015" name="Fungal Genet. Biol.">
        <title>Evolution of novel wood decay mechanisms in Agaricales revealed by the genome sequences of Fistulina hepatica and Cylindrobasidium torrendii.</title>
        <authorList>
            <person name="Floudas D."/>
            <person name="Held B.W."/>
            <person name="Riley R."/>
            <person name="Nagy L.G."/>
            <person name="Koehler G."/>
            <person name="Ransdell A.S."/>
            <person name="Younus H."/>
            <person name="Chow J."/>
            <person name="Chiniquy J."/>
            <person name="Lipzen A."/>
            <person name="Tritt A."/>
            <person name="Sun H."/>
            <person name="Haridas S."/>
            <person name="LaButti K."/>
            <person name="Ohm R.A."/>
            <person name="Kues U."/>
            <person name="Blanchette R.A."/>
            <person name="Grigoriev I.V."/>
            <person name="Minto R.E."/>
            <person name="Hibbett D.S."/>
        </authorList>
    </citation>
    <scope>NUCLEOTIDE SEQUENCE [LARGE SCALE GENOMIC DNA]</scope>
    <source>
        <strain evidence="4 5">ATCC 64428</strain>
    </source>
</reference>
<protein>
    <submittedName>
        <fullName evidence="4">ABC1-domain-containing protein</fullName>
    </submittedName>
</protein>
<dbReference type="InterPro" id="IPR044095">
    <property type="entry name" value="ADCK2_dom"/>
</dbReference>
<dbReference type="PANTHER" id="PTHR45890:SF1">
    <property type="entry name" value="AARF DOMAIN CONTAINING KINASE 2"/>
    <property type="match status" value="1"/>
</dbReference>
<dbReference type="AlphaFoldDB" id="A0A0D7AKH2"/>
<organism evidence="4 5">
    <name type="scientific">Fistulina hepatica ATCC 64428</name>
    <dbReference type="NCBI Taxonomy" id="1128425"/>
    <lineage>
        <taxon>Eukaryota</taxon>
        <taxon>Fungi</taxon>
        <taxon>Dikarya</taxon>
        <taxon>Basidiomycota</taxon>
        <taxon>Agaricomycotina</taxon>
        <taxon>Agaricomycetes</taxon>
        <taxon>Agaricomycetidae</taxon>
        <taxon>Agaricales</taxon>
        <taxon>Fistulinaceae</taxon>
        <taxon>Fistulina</taxon>
    </lineage>
</organism>
<comment type="similarity">
    <text evidence="1">Belongs to the protein kinase superfamily. ADCK protein kinase family.</text>
</comment>
<dbReference type="InterPro" id="IPR052402">
    <property type="entry name" value="ADCK_kinase"/>
</dbReference>
<sequence>MFRLSTRIHSSCVRHLSSSAPARKWSSRNIFPSFFVPSPITRYPIQRRTLLWLLPIAGVSLLAFLPQDSGKPFVLSLFASSEVIPVVETLKIPPPIIYSPSDGSATTRLWRFVLDKIWEPILTSTRFVYLLILFTPVIICSPALLVTPPEAPIWWYDLLVYTMETAGPTFIKLAQWAASRKDLFPAELCQRLGTLHSNAKPHSLAYTKMQIETVFHRPFEEIFDEFNETPIGVGAIAQVYKARLKPDLVPPSVTGPRRRGSKFSAAVLSPEVEYDVPKASVAIKILHPRVEKTITRDLRIMSFFAHALTALVPGVEWLSLPEEVAVFGNMMFQQLDLRHEAENLLAFERNFSRRPLPVTFPRPLVEWSTKAMLVEEYEKALPLEEFLRSGGGPYDVQLATIGLDVFLNMLLLDNFVHSDLHPGNIMVKFSQPLSMWDVLEKAYNGLAKKGYIPFVTPSPVTEADRDSDAVVDHLRTSPETWVQDLMQLHAAGYVPEVVLLDAGLVTTLNATNRTNFLDLFRAIAEFDGYRAGQLMVQRSRTPHLAIDVEMFALKMQRLVLSVKRKTFSLGEIRISDVLSEVLQSVRQHHVKMEGDFVNTVLSILLLEGIGRQLNPDMDLFQSALPILRQVGGQMANKETAMQVGRDLPHTDLGAFLKVWVWLEAREFITAAYMDQDEMIAHDW</sequence>
<dbReference type="PROSITE" id="PS50011">
    <property type="entry name" value="PROTEIN_KINASE_DOM"/>
    <property type="match status" value="1"/>
</dbReference>
<feature type="domain" description="Protein kinase" evidence="3">
    <location>
        <begin position="225"/>
        <end position="652"/>
    </location>
</feature>
<evidence type="ECO:0000259" key="3">
    <source>
        <dbReference type="PROSITE" id="PS50011"/>
    </source>
</evidence>
<dbReference type="SUPFAM" id="SSF56112">
    <property type="entry name" value="Protein kinase-like (PK-like)"/>
    <property type="match status" value="1"/>
</dbReference>
<name>A0A0D7AKH2_9AGAR</name>
<dbReference type="PANTHER" id="PTHR45890">
    <property type="entry name" value="AARF DOMAIN CONTAINING KINASE 2 (PREDICTED)"/>
    <property type="match status" value="1"/>
</dbReference>
<keyword evidence="2" id="KW-0472">Membrane</keyword>
<proteinExistence type="inferred from homology"/>
<dbReference type="GO" id="GO:0005739">
    <property type="term" value="C:mitochondrion"/>
    <property type="evidence" value="ECO:0007669"/>
    <property type="project" value="TreeGrafter"/>
</dbReference>
<evidence type="ECO:0000313" key="5">
    <source>
        <dbReference type="Proteomes" id="UP000054144"/>
    </source>
</evidence>
<keyword evidence="2" id="KW-1133">Transmembrane helix</keyword>
<feature type="transmembrane region" description="Helical" evidence="2">
    <location>
        <begin position="50"/>
        <end position="67"/>
    </location>
</feature>
<dbReference type="EMBL" id="KN881666">
    <property type="protein sequence ID" value="KIY51278.1"/>
    <property type="molecule type" value="Genomic_DNA"/>
</dbReference>
<evidence type="ECO:0000313" key="4">
    <source>
        <dbReference type="EMBL" id="KIY51278.1"/>
    </source>
</evidence>
<dbReference type="InterPro" id="IPR004147">
    <property type="entry name" value="ABC1_dom"/>
</dbReference>
<gene>
    <name evidence="4" type="ORF">FISHEDRAFT_37210</name>
</gene>
<accession>A0A0D7AKH2</accession>
<dbReference type="InterPro" id="IPR011009">
    <property type="entry name" value="Kinase-like_dom_sf"/>
</dbReference>
<evidence type="ECO:0000256" key="2">
    <source>
        <dbReference type="SAM" id="Phobius"/>
    </source>
</evidence>
<dbReference type="OrthoDB" id="1290869at2759"/>
<dbReference type="InterPro" id="IPR000719">
    <property type="entry name" value="Prot_kinase_dom"/>
</dbReference>
<dbReference type="GO" id="GO:0005524">
    <property type="term" value="F:ATP binding"/>
    <property type="evidence" value="ECO:0007669"/>
    <property type="project" value="InterPro"/>
</dbReference>
<dbReference type="Proteomes" id="UP000054144">
    <property type="component" value="Unassembled WGS sequence"/>
</dbReference>